<sequence>MKYQNELNLIAHTDMPKQSQNMIQFLNIRCLPLDSPIRARDEPKFSNSTRLSHFHSYLSTWRPFSKKNINNSARIQEMIIHSHSMNMFPGTKHLPTTYIIVHEITPQLLNTSCFCTTKVA</sequence>
<accession>F0WTA3</accession>
<name>F0WTA3_9STRA</name>
<protein>
    <submittedName>
        <fullName evidence="1">AlNc14C248G9588 protein</fullName>
    </submittedName>
</protein>
<evidence type="ECO:0000313" key="1">
    <source>
        <dbReference type="EMBL" id="CCA24592.1"/>
    </source>
</evidence>
<dbReference type="EMBL" id="FR824293">
    <property type="protein sequence ID" value="CCA24592.1"/>
    <property type="molecule type" value="Genomic_DNA"/>
</dbReference>
<proteinExistence type="predicted"/>
<organism evidence="1">
    <name type="scientific">Albugo laibachii Nc14</name>
    <dbReference type="NCBI Taxonomy" id="890382"/>
    <lineage>
        <taxon>Eukaryota</taxon>
        <taxon>Sar</taxon>
        <taxon>Stramenopiles</taxon>
        <taxon>Oomycota</taxon>
        <taxon>Peronosporomycetes</taxon>
        <taxon>Albuginales</taxon>
        <taxon>Albuginaceae</taxon>
        <taxon>Albugo</taxon>
    </lineage>
</organism>
<gene>
    <name evidence="1" type="primary">AlNc14C248G9588</name>
    <name evidence="1" type="ORF">ALNC14_107360</name>
</gene>
<reference evidence="1" key="2">
    <citation type="submission" date="2011-02" db="EMBL/GenBank/DDBJ databases">
        <authorList>
            <person name="MacLean D."/>
        </authorList>
    </citation>
    <scope>NUCLEOTIDE SEQUENCE</scope>
</reference>
<dbReference type="AlphaFoldDB" id="F0WTA3"/>
<dbReference type="HOGENOM" id="CLU_2054052_0_0_1"/>
<reference evidence="1" key="1">
    <citation type="journal article" date="2011" name="PLoS Biol.">
        <title>Gene gain and loss during evolution of obligate parasitism in the white rust pathogen of Arabidopsis thaliana.</title>
        <authorList>
            <person name="Kemen E."/>
            <person name="Gardiner A."/>
            <person name="Schultz-Larsen T."/>
            <person name="Kemen A.C."/>
            <person name="Balmuth A.L."/>
            <person name="Robert-Seilaniantz A."/>
            <person name="Bailey K."/>
            <person name="Holub E."/>
            <person name="Studholme D.J."/>
            <person name="Maclean D."/>
            <person name="Jones J.D."/>
        </authorList>
    </citation>
    <scope>NUCLEOTIDE SEQUENCE</scope>
</reference>